<name>A0A4V6NLZ3_9BACT</name>
<dbReference type="AlphaFoldDB" id="A0A4V6NLZ3"/>
<sequence>MHLLSLTAVDPGLHRDDKKKRVFLILTTLAPATSASLSD</sequence>
<organism evidence="1 2">
    <name type="scientific">Acetobacteroides hydrogenigenes</name>
    <dbReference type="NCBI Taxonomy" id="979970"/>
    <lineage>
        <taxon>Bacteria</taxon>
        <taxon>Pseudomonadati</taxon>
        <taxon>Bacteroidota</taxon>
        <taxon>Bacteroidia</taxon>
        <taxon>Bacteroidales</taxon>
        <taxon>Rikenellaceae</taxon>
        <taxon>Acetobacteroides</taxon>
    </lineage>
</organism>
<comment type="caution">
    <text evidence="1">The sequence shown here is derived from an EMBL/GenBank/DDBJ whole genome shotgun (WGS) entry which is preliminary data.</text>
</comment>
<proteinExistence type="predicted"/>
<accession>A0A4V6NLZ3</accession>
<keyword evidence="2" id="KW-1185">Reference proteome</keyword>
<evidence type="ECO:0000313" key="2">
    <source>
        <dbReference type="Proteomes" id="UP000294830"/>
    </source>
</evidence>
<evidence type="ECO:0000313" key="1">
    <source>
        <dbReference type="EMBL" id="TCN68510.1"/>
    </source>
</evidence>
<protein>
    <submittedName>
        <fullName evidence="1">Uncharacterized protein</fullName>
    </submittedName>
</protein>
<gene>
    <name evidence="1" type="ORF">CLV25_10692</name>
</gene>
<dbReference type="Proteomes" id="UP000294830">
    <property type="component" value="Unassembled WGS sequence"/>
</dbReference>
<dbReference type="EMBL" id="SLWB01000006">
    <property type="protein sequence ID" value="TCN68510.1"/>
    <property type="molecule type" value="Genomic_DNA"/>
</dbReference>
<reference evidence="1 2" key="1">
    <citation type="submission" date="2019-03" db="EMBL/GenBank/DDBJ databases">
        <title>Genomic Encyclopedia of Archaeal and Bacterial Type Strains, Phase II (KMG-II): from individual species to whole genera.</title>
        <authorList>
            <person name="Goeker M."/>
        </authorList>
    </citation>
    <scope>NUCLEOTIDE SEQUENCE [LARGE SCALE GENOMIC DNA]</scope>
    <source>
        <strain evidence="1 2">RL-C</strain>
    </source>
</reference>